<dbReference type="Gene3D" id="3.30.530.20">
    <property type="match status" value="1"/>
</dbReference>
<dbReference type="SUPFAM" id="SSF55961">
    <property type="entry name" value="Bet v1-like"/>
    <property type="match status" value="1"/>
</dbReference>
<dbReference type="CDD" id="cd07812">
    <property type="entry name" value="SRPBCC"/>
    <property type="match status" value="1"/>
</dbReference>
<sequence>MKRAWRVAFVAAGGLLAGSGAYLGLVTGAAPVDLGIGRRIRSVGPLEIHIAAPPDLVFDVIAAPYAERTTRALRDKVRVIERGTDLVLAAHYTPIRGGLRATTVETVRFTRPERIDFRLVRGPVPHVVEKFVLSGDGDGTRLTYTGELGTDLWALGRLWGDLVAAKWLATVRTSLTAIQDEAEHRARHQR</sequence>
<dbReference type="EMBL" id="SNWQ01000043">
    <property type="protein sequence ID" value="TDO29877.1"/>
    <property type="molecule type" value="Genomic_DNA"/>
</dbReference>
<gene>
    <name evidence="1" type="ORF">EV643_14344</name>
</gene>
<protein>
    <submittedName>
        <fullName evidence="1">Polyketide cyclase/dehydrase/lipid transport protein</fullName>
    </submittedName>
</protein>
<evidence type="ECO:0000313" key="2">
    <source>
        <dbReference type="Proteomes" id="UP000295388"/>
    </source>
</evidence>
<dbReference type="Pfam" id="PF10604">
    <property type="entry name" value="Polyketide_cyc2"/>
    <property type="match status" value="1"/>
</dbReference>
<dbReference type="InterPro" id="IPR019587">
    <property type="entry name" value="Polyketide_cyclase/dehydratase"/>
</dbReference>
<dbReference type="Proteomes" id="UP000295388">
    <property type="component" value="Unassembled WGS sequence"/>
</dbReference>
<dbReference type="InterPro" id="IPR023393">
    <property type="entry name" value="START-like_dom_sf"/>
</dbReference>
<organism evidence="1 2">
    <name type="scientific">Kribbella caucasensis</name>
    <dbReference type="NCBI Taxonomy" id="2512215"/>
    <lineage>
        <taxon>Bacteria</taxon>
        <taxon>Bacillati</taxon>
        <taxon>Actinomycetota</taxon>
        <taxon>Actinomycetes</taxon>
        <taxon>Propionibacteriales</taxon>
        <taxon>Kribbellaceae</taxon>
        <taxon>Kribbella</taxon>
    </lineage>
</organism>
<keyword evidence="2" id="KW-1185">Reference proteome</keyword>
<name>A0A4R6J4I2_9ACTN</name>
<reference evidence="1 2" key="1">
    <citation type="submission" date="2019-03" db="EMBL/GenBank/DDBJ databases">
        <title>Genomic Encyclopedia of Type Strains, Phase III (KMG-III): the genomes of soil and plant-associated and newly described type strains.</title>
        <authorList>
            <person name="Whitman W."/>
        </authorList>
    </citation>
    <scope>NUCLEOTIDE SEQUENCE [LARGE SCALE GENOMIC DNA]</scope>
    <source>
        <strain evidence="1 2">VKM Ac-2527</strain>
    </source>
</reference>
<evidence type="ECO:0000313" key="1">
    <source>
        <dbReference type="EMBL" id="TDO29877.1"/>
    </source>
</evidence>
<dbReference type="AlphaFoldDB" id="A0A4R6J4I2"/>
<proteinExistence type="predicted"/>
<dbReference type="RefSeq" id="WP_202870036.1">
    <property type="nucleotide sequence ID" value="NZ_SNWQ01000043.1"/>
</dbReference>
<comment type="caution">
    <text evidence="1">The sequence shown here is derived from an EMBL/GenBank/DDBJ whole genome shotgun (WGS) entry which is preliminary data.</text>
</comment>
<accession>A0A4R6J4I2</accession>